<organism evidence="2 3">
    <name type="scientific">Tepidiforma flava</name>
    <dbReference type="NCBI Taxonomy" id="3004094"/>
    <lineage>
        <taxon>Bacteria</taxon>
        <taxon>Bacillati</taxon>
        <taxon>Chloroflexota</taxon>
        <taxon>Tepidiformia</taxon>
        <taxon>Tepidiformales</taxon>
        <taxon>Tepidiformaceae</taxon>
        <taxon>Tepidiforma</taxon>
    </lineage>
</organism>
<accession>A0ABY7M720</accession>
<feature type="compositionally biased region" description="Gly residues" evidence="1">
    <location>
        <begin position="175"/>
        <end position="186"/>
    </location>
</feature>
<dbReference type="Proteomes" id="UP001212803">
    <property type="component" value="Chromosome"/>
</dbReference>
<keyword evidence="3" id="KW-1185">Reference proteome</keyword>
<sequence>MSEGGDGLDRGADDDVFAGGDAGFDAARIVGSVAPGPALPLGDREDNVVHLRAAHGGCFEAEAEADGFEGVDAEDGLRDAAVELAVPVDVAAEPGRDAHGADFDFAADGIAVGLGGVDGGNHRLGGGGVGAADGAGFDGVPVDGAGRVGRADAADGEDAAADFDAELGEEAAGDGADGNAGRGLAGGARSRTLRTSSKPYLRAPGRSAWPGRTRVTRSISVSTGSTAIFSVQLTQSRFWIQRATGEPRVRPWRTPAVISAWSFSIFMRPPRP</sequence>
<name>A0ABY7M720_9CHLR</name>
<proteinExistence type="predicted"/>
<protein>
    <submittedName>
        <fullName evidence="2">Uncharacterized protein</fullName>
    </submittedName>
</protein>
<evidence type="ECO:0000256" key="1">
    <source>
        <dbReference type="SAM" id="MobiDB-lite"/>
    </source>
</evidence>
<feature type="region of interest" description="Disordered" evidence="1">
    <location>
        <begin position="170"/>
        <end position="209"/>
    </location>
</feature>
<reference evidence="2 3" key="1">
    <citation type="journal article" date="2023" name="ISME J.">
        <title>Thermophilic Dehalococcoidia with unusual traits shed light on an unexpected past.</title>
        <authorList>
            <person name="Palmer M."/>
            <person name="Covington J.K."/>
            <person name="Zhou E.M."/>
            <person name="Thomas S.C."/>
            <person name="Habib N."/>
            <person name="Seymour C.O."/>
            <person name="Lai D."/>
            <person name="Johnston J."/>
            <person name="Hashimi A."/>
            <person name="Jiao J.Y."/>
            <person name="Muok A.R."/>
            <person name="Liu L."/>
            <person name="Xian W.D."/>
            <person name="Zhi X.Y."/>
            <person name="Li M.M."/>
            <person name="Silva L.P."/>
            <person name="Bowen B.P."/>
            <person name="Louie K."/>
            <person name="Briegel A."/>
            <person name="Pett-Ridge J."/>
            <person name="Weber P.K."/>
            <person name="Tocheva E.I."/>
            <person name="Woyke T."/>
            <person name="Northen T.R."/>
            <person name="Mayali X."/>
            <person name="Li W.J."/>
            <person name="Hedlund B.P."/>
        </authorList>
    </citation>
    <scope>NUCLEOTIDE SEQUENCE [LARGE SCALE GENOMIC DNA]</scope>
    <source>
        <strain evidence="2 3">YIM 72310</strain>
    </source>
</reference>
<evidence type="ECO:0000313" key="2">
    <source>
        <dbReference type="EMBL" id="WBL36321.1"/>
    </source>
</evidence>
<gene>
    <name evidence="2" type="ORF">O0235_01705</name>
</gene>
<dbReference type="EMBL" id="CP115149">
    <property type="protein sequence ID" value="WBL36321.1"/>
    <property type="molecule type" value="Genomic_DNA"/>
</dbReference>
<evidence type="ECO:0000313" key="3">
    <source>
        <dbReference type="Proteomes" id="UP001212803"/>
    </source>
</evidence>